<organism evidence="3 4">
    <name type="scientific">Anaerotruncus colihominis</name>
    <dbReference type="NCBI Taxonomy" id="169435"/>
    <lineage>
        <taxon>Bacteria</taxon>
        <taxon>Bacillati</taxon>
        <taxon>Bacillota</taxon>
        <taxon>Clostridia</taxon>
        <taxon>Eubacteriales</taxon>
        <taxon>Oscillospiraceae</taxon>
        <taxon>Anaerotruncus</taxon>
    </lineage>
</organism>
<dbReference type="CDD" id="cd00063">
    <property type="entry name" value="FN3"/>
    <property type="match status" value="1"/>
</dbReference>
<dbReference type="InterPro" id="IPR032696">
    <property type="entry name" value="SQ_cyclase_C"/>
</dbReference>
<dbReference type="InterPro" id="IPR003961">
    <property type="entry name" value="FN3_dom"/>
</dbReference>
<dbReference type="Proteomes" id="UP000446866">
    <property type="component" value="Unassembled WGS sequence"/>
</dbReference>
<dbReference type="CDD" id="cd00688">
    <property type="entry name" value="ISOPREN_C2_like"/>
    <property type="match status" value="1"/>
</dbReference>
<feature type="domain" description="Fibronectin type-III" evidence="2">
    <location>
        <begin position="340"/>
        <end position="435"/>
    </location>
</feature>
<evidence type="ECO:0000259" key="2">
    <source>
        <dbReference type="PROSITE" id="PS50853"/>
    </source>
</evidence>
<gene>
    <name evidence="3" type="ORF">D0435_08295</name>
</gene>
<name>A0A845QID3_9FIRM</name>
<dbReference type="PROSITE" id="PS50853">
    <property type="entry name" value="FN3"/>
    <property type="match status" value="1"/>
</dbReference>
<dbReference type="Gene3D" id="2.60.40.10">
    <property type="entry name" value="Immunoglobulins"/>
    <property type="match status" value="1"/>
</dbReference>
<keyword evidence="4" id="KW-1185">Reference proteome</keyword>
<feature type="chain" id="PRO_5032710417" description="Fibronectin type-III domain-containing protein" evidence="1">
    <location>
        <begin position="30"/>
        <end position="435"/>
    </location>
</feature>
<dbReference type="EMBL" id="QXWK01000014">
    <property type="protein sequence ID" value="NBH61649.1"/>
    <property type="molecule type" value="Genomic_DNA"/>
</dbReference>
<evidence type="ECO:0000313" key="4">
    <source>
        <dbReference type="Proteomes" id="UP000446866"/>
    </source>
</evidence>
<protein>
    <recommendedName>
        <fullName evidence="2">Fibronectin type-III domain-containing protein</fullName>
    </recommendedName>
</protein>
<keyword evidence="1" id="KW-0732">Signal</keyword>
<proteinExistence type="predicted"/>
<dbReference type="InterPro" id="IPR013783">
    <property type="entry name" value="Ig-like_fold"/>
</dbReference>
<dbReference type="InterPro" id="IPR036116">
    <property type="entry name" value="FN3_sf"/>
</dbReference>
<sequence length="435" mass="47657">MEEIMKRKLLTLLVAFCLLLSQMTGLAFAADSDTPYNEALEKTKTYITKQLAEKGATYGTEWMILGLARSGADLNDKLFGDYYNDVVKTVKECKGVLHNRKYTAYSRTILALSAIGKDPRNVGGYNLLEKLADFNQVTWQGINGTIWALIALDCKNYEIPKVKGVKVQTTRDKLIEEILRQQLADGGFALSGEKADVDITAMALQALAPYTGRSEVKKAVDKAVQCLSGLQQDTGAFGSWGTVNAESTVQVIIAMTALGIDPGKDERFVKNGKSAIDGLMTFYDPQGGFRHVNTAVDGYQPVINGMATEQGFYGLVAYDRFVNKKNTLYDMTDGEKPLAKPAKAVISSLKSSKAKTFVVKWKKVTNASGYQIVYSTSSKFTASKTASVSKTALSKTVKSLKSAKTYYVKVRAYRTDAKGNKIYGSYSTVKKVKVK</sequence>
<feature type="signal peptide" evidence="1">
    <location>
        <begin position="1"/>
        <end position="29"/>
    </location>
</feature>
<dbReference type="SUPFAM" id="SSF48239">
    <property type="entry name" value="Terpenoid cyclases/Protein prenyltransferases"/>
    <property type="match status" value="1"/>
</dbReference>
<dbReference type="Gene3D" id="1.50.10.20">
    <property type="match status" value="1"/>
</dbReference>
<reference evidence="3 4" key="1">
    <citation type="submission" date="2018-08" db="EMBL/GenBank/DDBJ databases">
        <title>Murine metabolic-syndrome-specific gut microbial biobank.</title>
        <authorList>
            <person name="Liu C."/>
        </authorList>
    </citation>
    <scope>NUCLEOTIDE SEQUENCE [LARGE SCALE GENOMIC DNA]</scope>
    <source>
        <strain evidence="3 4">28</strain>
    </source>
</reference>
<dbReference type="SUPFAM" id="SSF49265">
    <property type="entry name" value="Fibronectin type III"/>
    <property type="match status" value="1"/>
</dbReference>
<comment type="caution">
    <text evidence="3">The sequence shown here is derived from an EMBL/GenBank/DDBJ whole genome shotgun (WGS) entry which is preliminary data.</text>
</comment>
<evidence type="ECO:0000313" key="3">
    <source>
        <dbReference type="EMBL" id="NBH61649.1"/>
    </source>
</evidence>
<evidence type="ECO:0000256" key="1">
    <source>
        <dbReference type="SAM" id="SignalP"/>
    </source>
</evidence>
<dbReference type="InterPro" id="IPR008930">
    <property type="entry name" value="Terpenoid_cyclase/PrenylTrfase"/>
</dbReference>
<dbReference type="AlphaFoldDB" id="A0A845QID3"/>
<dbReference type="Pfam" id="PF13243">
    <property type="entry name" value="SQHop_cyclase_C"/>
    <property type="match status" value="1"/>
</dbReference>
<accession>A0A845QID3</accession>